<sequence>MTRQRHSLSAASRLAALTALAAIGVLSCATTTDPQGPGKDPGPTEEPMIGTAAAIQLCDMLRADVGNWDQQNTTLAKATFNGVVHNWALRNGAVNVSVARHRQVVDAAAAQHCPDVRDQVTHVLDIPDLASGLAGF</sequence>
<organism evidence="2 3">
    <name type="scientific">Nocardia mangyaensis</name>
    <dbReference type="NCBI Taxonomy" id="2213200"/>
    <lineage>
        <taxon>Bacteria</taxon>
        <taxon>Bacillati</taxon>
        <taxon>Actinomycetota</taxon>
        <taxon>Actinomycetes</taxon>
        <taxon>Mycobacteriales</taxon>
        <taxon>Nocardiaceae</taxon>
        <taxon>Nocardia</taxon>
    </lineage>
</organism>
<evidence type="ECO:0008006" key="4">
    <source>
        <dbReference type="Google" id="ProtNLM"/>
    </source>
</evidence>
<keyword evidence="3" id="KW-1185">Reference proteome</keyword>
<reference evidence="2" key="1">
    <citation type="submission" date="2016-11" db="EMBL/GenBank/DDBJ databases">
        <authorList>
            <person name="Jaros S."/>
            <person name="Januszkiewicz K."/>
            <person name="Wedrychowicz H."/>
        </authorList>
    </citation>
    <scope>NUCLEOTIDE SEQUENCE [LARGE SCALE GENOMIC DNA]</scope>
    <source>
        <strain evidence="2">Y48</strain>
    </source>
</reference>
<dbReference type="AlphaFoldDB" id="A0A1J0VRJ8"/>
<protein>
    <recommendedName>
        <fullName evidence="4">DUF732 domain-containing protein</fullName>
    </recommendedName>
</protein>
<dbReference type="Proteomes" id="UP000183810">
    <property type="component" value="Chromosome"/>
</dbReference>
<dbReference type="OrthoDB" id="4555316at2"/>
<proteinExistence type="predicted"/>
<evidence type="ECO:0000256" key="1">
    <source>
        <dbReference type="SAM" id="SignalP"/>
    </source>
</evidence>
<keyword evidence="1" id="KW-0732">Signal</keyword>
<feature type="chain" id="PRO_5012452980" description="DUF732 domain-containing protein" evidence="1">
    <location>
        <begin position="22"/>
        <end position="136"/>
    </location>
</feature>
<gene>
    <name evidence="2" type="ORF">BOX37_12585</name>
</gene>
<evidence type="ECO:0000313" key="2">
    <source>
        <dbReference type="EMBL" id="APE34654.1"/>
    </source>
</evidence>
<dbReference type="PROSITE" id="PS51257">
    <property type="entry name" value="PROKAR_LIPOPROTEIN"/>
    <property type="match status" value="1"/>
</dbReference>
<evidence type="ECO:0000313" key="3">
    <source>
        <dbReference type="Proteomes" id="UP000183810"/>
    </source>
</evidence>
<name>A0A1J0VRJ8_9NOCA</name>
<feature type="signal peptide" evidence="1">
    <location>
        <begin position="1"/>
        <end position="21"/>
    </location>
</feature>
<dbReference type="KEGG" id="nsl:BOX37_12585"/>
<accession>A0A1J0VRJ8</accession>
<dbReference type="EMBL" id="CP018082">
    <property type="protein sequence ID" value="APE34654.1"/>
    <property type="molecule type" value="Genomic_DNA"/>
</dbReference>
<dbReference type="RefSeq" id="WP_071927834.1">
    <property type="nucleotide sequence ID" value="NZ_CP018082.1"/>
</dbReference>